<reference evidence="2 3" key="1">
    <citation type="submission" date="2024-05" db="EMBL/GenBank/DDBJ databases">
        <authorList>
            <person name="Yi C."/>
        </authorList>
    </citation>
    <scope>NUCLEOTIDE SEQUENCE [LARGE SCALE GENOMIC DNA]</scope>
    <source>
        <strain evidence="2 3">XS13</strain>
    </source>
</reference>
<feature type="region of interest" description="Disordered" evidence="1">
    <location>
        <begin position="103"/>
        <end position="127"/>
    </location>
</feature>
<name>A0ABV0IE67_9MICC</name>
<dbReference type="Proteomes" id="UP001484097">
    <property type="component" value="Unassembled WGS sequence"/>
</dbReference>
<feature type="compositionally biased region" description="Basic and acidic residues" evidence="1">
    <location>
        <begin position="103"/>
        <end position="115"/>
    </location>
</feature>
<comment type="caution">
    <text evidence="2">The sequence shown here is derived from an EMBL/GenBank/DDBJ whole genome shotgun (WGS) entry which is preliminary data.</text>
</comment>
<proteinExistence type="predicted"/>
<sequence length="160" mass="18354">MTTTATTPSPEQLASMVLIGAFDDVLDYWESANGCVAWVEKSDRRCGRESPGYLCARHETVARRRWEKHVEREAAKREKRTDDRARNLPGWKAELEKVTAEINRLDPPRPSDYDRAAYGGQVHPSITKKRRAFMSDSRVQKMAALTRRHEQLTRKIGADK</sequence>
<keyword evidence="3" id="KW-1185">Reference proteome</keyword>
<evidence type="ECO:0000313" key="2">
    <source>
        <dbReference type="EMBL" id="MEO9246446.1"/>
    </source>
</evidence>
<evidence type="ECO:0000313" key="3">
    <source>
        <dbReference type="Proteomes" id="UP001484097"/>
    </source>
</evidence>
<accession>A0ABV0IE67</accession>
<dbReference type="RefSeq" id="WP_347918483.1">
    <property type="nucleotide sequence ID" value="NZ_JBDXMX010000001.1"/>
</dbReference>
<organism evidence="2 3">
    <name type="scientific">Citricoccus nitrophenolicus</name>
    <dbReference type="NCBI Taxonomy" id="863575"/>
    <lineage>
        <taxon>Bacteria</taxon>
        <taxon>Bacillati</taxon>
        <taxon>Actinomycetota</taxon>
        <taxon>Actinomycetes</taxon>
        <taxon>Micrococcales</taxon>
        <taxon>Micrococcaceae</taxon>
        <taxon>Citricoccus</taxon>
    </lineage>
</organism>
<gene>
    <name evidence="2" type="ORF">ABDK96_01980</name>
</gene>
<evidence type="ECO:0000256" key="1">
    <source>
        <dbReference type="SAM" id="MobiDB-lite"/>
    </source>
</evidence>
<dbReference type="EMBL" id="JBDXMX010000001">
    <property type="protein sequence ID" value="MEO9246446.1"/>
    <property type="molecule type" value="Genomic_DNA"/>
</dbReference>
<protein>
    <submittedName>
        <fullName evidence="2">Uncharacterized protein</fullName>
    </submittedName>
</protein>